<evidence type="ECO:0000313" key="2">
    <source>
        <dbReference type="Proteomes" id="UP000465609"/>
    </source>
</evidence>
<sequence length="192" mass="20480">MWCGVCETLTGYGTDGSGCNGSLLAVMATDDRPSAAAKQPSFAMQCGEAIHVHLGVRWGGFIGQGASPALRRSVIGLLHHASTVARRGGQIPTATPQCLATSANERGHRPLPGSHIAAIRSYRHIRAQPAQTASLRSSNHAFEGVYFHIVLPCEHEKVAGFDWNILVNFEPGPLDRKICSSRTTVSPWAAIS</sequence>
<keyword evidence="2" id="KW-1185">Reference proteome</keyword>
<reference evidence="1 2" key="1">
    <citation type="journal article" date="2019" name="Emerg. Microbes Infect.">
        <title>Comprehensive subspecies identification of 175 nontuberculous mycobacteria species based on 7547 genomic profiles.</title>
        <authorList>
            <person name="Matsumoto Y."/>
            <person name="Kinjo T."/>
            <person name="Motooka D."/>
            <person name="Nabeya D."/>
            <person name="Jung N."/>
            <person name="Uechi K."/>
            <person name="Horii T."/>
            <person name="Iida T."/>
            <person name="Fujita J."/>
            <person name="Nakamura S."/>
        </authorList>
    </citation>
    <scope>NUCLEOTIDE SEQUENCE [LARGE SCALE GENOMIC DNA]</scope>
    <source>
        <strain evidence="1 2">JCM 15296</strain>
        <plasmid evidence="1">pJCM15296</plasmid>
    </source>
</reference>
<dbReference type="EMBL" id="AP022578">
    <property type="protein sequence ID" value="BBX88259.1"/>
    <property type="molecule type" value="Genomic_DNA"/>
</dbReference>
<keyword evidence="1" id="KW-0614">Plasmid</keyword>
<accession>A0ABM7IN74</accession>
<proteinExistence type="predicted"/>
<organism evidence="1 2">
    <name type="scientific">Mycolicibacterium aubagnense</name>
    <dbReference type="NCBI Taxonomy" id="319707"/>
    <lineage>
        <taxon>Bacteria</taxon>
        <taxon>Bacillati</taxon>
        <taxon>Actinomycetota</taxon>
        <taxon>Actinomycetes</taxon>
        <taxon>Mycobacteriales</taxon>
        <taxon>Mycobacteriaceae</taxon>
        <taxon>Mycolicibacterium</taxon>
    </lineage>
</organism>
<dbReference type="Proteomes" id="UP000465609">
    <property type="component" value="Plasmid pJCM15296"/>
</dbReference>
<evidence type="ECO:0000313" key="1">
    <source>
        <dbReference type="EMBL" id="BBX88259.1"/>
    </source>
</evidence>
<name>A0ABM7IN74_9MYCO</name>
<gene>
    <name evidence="1" type="ORF">MAUB_64600</name>
</gene>
<protein>
    <submittedName>
        <fullName evidence="1">Uncharacterized protein</fullName>
    </submittedName>
</protein>
<geneLocation type="plasmid" evidence="1 2">
    <name>pJCM15296</name>
</geneLocation>